<protein>
    <submittedName>
        <fullName evidence="1">Uncharacterized protein</fullName>
    </submittedName>
</protein>
<evidence type="ECO:0000313" key="2">
    <source>
        <dbReference type="Proteomes" id="UP000270094"/>
    </source>
</evidence>
<dbReference type="PANTHER" id="PTHR11873">
    <property type="entry name" value="RETINOL-BINDING PROTEIN 4"/>
    <property type="match status" value="1"/>
</dbReference>
<organism evidence="1 2">
    <name type="scientific">Strongylus vulgaris</name>
    <name type="common">Blood worm</name>
    <dbReference type="NCBI Taxonomy" id="40348"/>
    <lineage>
        <taxon>Eukaryota</taxon>
        <taxon>Metazoa</taxon>
        <taxon>Ecdysozoa</taxon>
        <taxon>Nematoda</taxon>
        <taxon>Chromadorea</taxon>
        <taxon>Rhabditida</taxon>
        <taxon>Rhabditina</taxon>
        <taxon>Rhabditomorpha</taxon>
        <taxon>Strongyloidea</taxon>
        <taxon>Strongylidae</taxon>
        <taxon>Strongylus</taxon>
    </lineage>
</organism>
<dbReference type="AlphaFoldDB" id="A0A3P7JCQ9"/>
<gene>
    <name evidence="1" type="ORF">SVUK_LOCUS10832</name>
</gene>
<proteinExistence type="predicted"/>
<dbReference type="InterPro" id="IPR012674">
    <property type="entry name" value="Calycin"/>
</dbReference>
<dbReference type="PANTHER" id="PTHR11873:SF0">
    <property type="entry name" value="LIPOCALIN-RELATED PROTEIN"/>
    <property type="match status" value="1"/>
</dbReference>
<dbReference type="InterPro" id="IPR002449">
    <property type="entry name" value="Retinol-bd/Purpurin"/>
</dbReference>
<name>A0A3P7JCQ9_STRVU</name>
<keyword evidence="2" id="KW-1185">Reference proteome</keyword>
<accession>A0A3P7JCQ9</accession>
<sequence length="331" mass="38331">MESTEHSHASWRMVSDANLQRVCGTTAILYAMKRAVFYAFRYFAADLNADPKIFLQSAVISLTPNESNASIMHLRYYAQKEADSECVGPGEGEAVLLDNATLDVTIEYRYTLVPKFRNTMKFSYQVLYVDNQRAILYWCYRRASNGTCIQHDVNFMIRARHISHNDLSLILPYLEKVCIEKDNLRWFDLHVSYQVLYVDNQRAILYWCYRRASNGTCIQHDVNFMIRARHISHNDLSLILPYLEKVCIEKDNLRWFDLHAQCGSEMSASTQLRRDLVTLSHYDVLHILTNVQEPKCLAHEVKGVRADLAALTNRLSSSSVLVLQIIWSGRY</sequence>
<dbReference type="OrthoDB" id="5846885at2759"/>
<dbReference type="GO" id="GO:0034632">
    <property type="term" value="F:retinol transmembrane transporter activity"/>
    <property type="evidence" value="ECO:0007669"/>
    <property type="project" value="InterPro"/>
</dbReference>
<dbReference type="Proteomes" id="UP000270094">
    <property type="component" value="Unassembled WGS sequence"/>
</dbReference>
<reference evidence="1 2" key="1">
    <citation type="submission" date="2018-11" db="EMBL/GenBank/DDBJ databases">
        <authorList>
            <consortium name="Pathogen Informatics"/>
        </authorList>
    </citation>
    <scope>NUCLEOTIDE SEQUENCE [LARGE SCALE GENOMIC DNA]</scope>
</reference>
<evidence type="ECO:0000313" key="1">
    <source>
        <dbReference type="EMBL" id="VDM75834.1"/>
    </source>
</evidence>
<dbReference type="SUPFAM" id="SSF50814">
    <property type="entry name" value="Lipocalins"/>
    <property type="match status" value="2"/>
</dbReference>
<dbReference type="EMBL" id="UYYB01095916">
    <property type="protein sequence ID" value="VDM75834.1"/>
    <property type="molecule type" value="Genomic_DNA"/>
</dbReference>
<dbReference type="GO" id="GO:0005501">
    <property type="term" value="F:retinoid binding"/>
    <property type="evidence" value="ECO:0007669"/>
    <property type="project" value="InterPro"/>
</dbReference>